<organism evidence="3 4">
    <name type="scientific">Sulfolobus tengchongensis</name>
    <dbReference type="NCBI Taxonomy" id="207809"/>
    <lineage>
        <taxon>Archaea</taxon>
        <taxon>Thermoproteota</taxon>
        <taxon>Thermoprotei</taxon>
        <taxon>Sulfolobales</taxon>
        <taxon>Sulfolobaceae</taxon>
        <taxon>Sulfolobus</taxon>
    </lineage>
</organism>
<dbReference type="Gene3D" id="3.40.830.10">
    <property type="entry name" value="LigB-like"/>
    <property type="match status" value="1"/>
</dbReference>
<evidence type="ECO:0000313" key="3">
    <source>
        <dbReference type="EMBL" id="WWQ59829.1"/>
    </source>
</evidence>
<evidence type="ECO:0000313" key="4">
    <source>
        <dbReference type="Proteomes" id="UP001432202"/>
    </source>
</evidence>
<name>A0AAX4KYR3_9CREN</name>
<dbReference type="AlphaFoldDB" id="A0AAX4KYR3"/>
<dbReference type="RefSeq" id="WP_338599558.1">
    <property type="nucleotide sequence ID" value="NZ_CP146016.1"/>
</dbReference>
<evidence type="ECO:0000256" key="1">
    <source>
        <dbReference type="ARBA" id="ARBA00006315"/>
    </source>
</evidence>
<protein>
    <recommendedName>
        <fullName evidence="2">MEMO1 family protein V6M85_10145</fullName>
    </recommendedName>
</protein>
<dbReference type="InterPro" id="IPR002737">
    <property type="entry name" value="MEMO1_fam"/>
</dbReference>
<evidence type="ECO:0000256" key="2">
    <source>
        <dbReference type="HAMAP-Rule" id="MF_00055"/>
    </source>
</evidence>
<dbReference type="HAMAP" id="MF_00055">
    <property type="entry name" value="MEMO1"/>
    <property type="match status" value="1"/>
</dbReference>
<dbReference type="PANTHER" id="PTHR11060">
    <property type="entry name" value="PROTEIN MEMO1"/>
    <property type="match status" value="1"/>
</dbReference>
<dbReference type="CDD" id="cd07361">
    <property type="entry name" value="MEMO_like"/>
    <property type="match status" value="1"/>
</dbReference>
<dbReference type="Pfam" id="PF01875">
    <property type="entry name" value="Memo"/>
    <property type="match status" value="1"/>
</dbReference>
<dbReference type="PANTHER" id="PTHR11060:SF0">
    <property type="entry name" value="PROTEIN MEMO1"/>
    <property type="match status" value="1"/>
</dbReference>
<dbReference type="EMBL" id="CP146016">
    <property type="protein sequence ID" value="WWQ59829.1"/>
    <property type="molecule type" value="Genomic_DNA"/>
</dbReference>
<reference evidence="3 4" key="1">
    <citation type="submission" date="2024-02" db="EMBL/GenBank/DDBJ databases">
        <title>STSV induces naive adaptation in Sulfolobus.</title>
        <authorList>
            <person name="Xiang X."/>
            <person name="Song M."/>
        </authorList>
    </citation>
    <scope>NUCLEOTIDE SEQUENCE [LARGE SCALE GENOMIC DNA]</scope>
    <source>
        <strain evidence="3 4">RT2</strain>
    </source>
</reference>
<gene>
    <name evidence="3" type="primary">amrB</name>
    <name evidence="3" type="ORF">V6M85_10145</name>
</gene>
<dbReference type="NCBIfam" id="TIGR04336">
    <property type="entry name" value="AmmeMemoSam_B"/>
    <property type="match status" value="1"/>
</dbReference>
<dbReference type="GeneID" id="89337132"/>
<keyword evidence="4" id="KW-1185">Reference proteome</keyword>
<accession>A0AAX4KYR3</accession>
<sequence>MKRLPAVAGSFYEGEPNKLKAQIEWSFKHKVGPGFLPQLPTEKNRKRDNLFFIVPHAGYIYSGPVAAHSYFHLVSEGKPDTVIILGPNHTGLGSYVSAWPKGEWETPLGSVKIDEEVLMQLVKESEVIDLDDKAHLYEHSIEVQLPFLQYFFGGDFKIVPIVIMMQTAEIAEFLADAIYKIIQKNPEKDIVVLASSDMNHYDPHEVTLKKDEEAIEKIQQLDYKGLYEVVEEKDVTLCGYAPIMVNLILAKKFNKKAYILKHATSGDTSGPKDSVVGYLAARFGS</sequence>
<dbReference type="Proteomes" id="UP001432202">
    <property type="component" value="Chromosome"/>
</dbReference>
<proteinExistence type="inferred from homology"/>
<comment type="similarity">
    <text evidence="1 2">Belongs to the MEMO1 family.</text>
</comment>